<sequence>MATGSQGCQGPTPGRWRGGRRRGLALFHEDPGGRTLLRRTMSWALVLLGLLLHRTGCSPQPVLSQPPSVASFLGATVRLACTLSSDHDVNLHSIYWYQQRPGHRPRFLLRYFSPSDKRQGHKVPPRFSGSKDLAKNTGYLSIAELQAEDEAVYFCAVGTPVMGRRRKIQRERAERELATLGSPGPRATLPLH</sequence>
<reference evidence="6" key="1">
    <citation type="submission" date="2018-03" db="EMBL/GenBank/DDBJ databases">
        <title>ARS-UCD1.2.</title>
        <authorList>
            <person name="Rosen B.D."/>
            <person name="Bickhart D.M."/>
            <person name="Koren S."/>
            <person name="Schnabel R.D."/>
            <person name="Hall R."/>
            <person name="Zimin A."/>
            <person name="Dreischer C."/>
            <person name="Schultheiss S."/>
            <person name="Schroeder S.G."/>
            <person name="Elsik C.G."/>
            <person name="Couldrey C."/>
            <person name="Liu G.E."/>
            <person name="Van Tassell C.P."/>
            <person name="Phillippy A.M."/>
            <person name="Smith T.P.L."/>
            <person name="Medrano J.F."/>
        </authorList>
    </citation>
    <scope>NUCLEOTIDE SEQUENCE [LARGE SCALE GENOMIC DNA]</scope>
    <source>
        <strain evidence="6">Hereford</strain>
    </source>
</reference>
<evidence type="ECO:0000313" key="7">
    <source>
        <dbReference type="Proteomes" id="UP000009136"/>
    </source>
</evidence>
<dbReference type="PANTHER" id="PTHR23267">
    <property type="entry name" value="IMMUNOGLOBULIN LIGHT CHAIN"/>
    <property type="match status" value="1"/>
</dbReference>
<accession>A0A3Q1LWG9</accession>
<evidence type="ECO:0000256" key="3">
    <source>
        <dbReference type="ARBA" id="ARBA00023319"/>
    </source>
</evidence>
<dbReference type="SMART" id="SM00409">
    <property type="entry name" value="IG"/>
    <property type="match status" value="1"/>
</dbReference>
<dbReference type="Ensembl" id="ENSBTAT00000080100.2">
    <property type="protein sequence ID" value="ENSBTAP00000059769.2"/>
    <property type="gene ID" value="ENSBTAG00000052191.2"/>
</dbReference>
<dbReference type="Pfam" id="PF07686">
    <property type="entry name" value="V-set"/>
    <property type="match status" value="1"/>
</dbReference>
<dbReference type="AlphaFoldDB" id="A0A3Q1LWG9"/>
<protein>
    <submittedName>
        <fullName evidence="6">V-set pre-B cell surrogate light chain 1</fullName>
    </submittedName>
</protein>
<dbReference type="STRING" id="9913.ENSBTAP00000059769"/>
<dbReference type="InterPro" id="IPR036179">
    <property type="entry name" value="Ig-like_dom_sf"/>
</dbReference>
<reference evidence="6" key="2">
    <citation type="submission" date="2025-08" db="UniProtKB">
        <authorList>
            <consortium name="Ensembl"/>
        </authorList>
    </citation>
    <scope>IDENTIFICATION</scope>
    <source>
        <strain evidence="6">Hereford</strain>
    </source>
</reference>
<dbReference type="Proteomes" id="UP000009136">
    <property type="component" value="Chromosome 17"/>
</dbReference>
<keyword evidence="2" id="KW-1015">Disulfide bond</keyword>
<dbReference type="PROSITE" id="PS50835">
    <property type="entry name" value="IG_LIKE"/>
    <property type="match status" value="1"/>
</dbReference>
<gene>
    <name evidence="6" type="primary">VPREB1</name>
</gene>
<keyword evidence="1" id="KW-0732">Signal</keyword>
<dbReference type="InterPro" id="IPR050150">
    <property type="entry name" value="IgV_Light_Chain"/>
</dbReference>
<dbReference type="VEuPathDB" id="HostDB:ENSBTAG00000052191"/>
<dbReference type="FunCoup" id="A0A3Q1LWG9">
    <property type="interactions" value="21"/>
</dbReference>
<dbReference type="FunFam" id="2.60.40.10:FF:000721">
    <property type="entry name" value="Immunoglobulin lambda variable 5-45"/>
    <property type="match status" value="1"/>
</dbReference>
<dbReference type="Bgee" id="ENSBTAG00000052191">
    <property type="expression patterns" value="Expressed in adrenal gland and 8 other cell types or tissues"/>
</dbReference>
<organism evidence="6 7">
    <name type="scientific">Bos taurus</name>
    <name type="common">Bovine</name>
    <dbReference type="NCBI Taxonomy" id="9913"/>
    <lineage>
        <taxon>Eukaryota</taxon>
        <taxon>Metazoa</taxon>
        <taxon>Chordata</taxon>
        <taxon>Craniata</taxon>
        <taxon>Vertebrata</taxon>
        <taxon>Euteleostomi</taxon>
        <taxon>Mammalia</taxon>
        <taxon>Eutheria</taxon>
        <taxon>Laurasiatheria</taxon>
        <taxon>Artiodactyla</taxon>
        <taxon>Ruminantia</taxon>
        <taxon>Pecora</taxon>
        <taxon>Bovidae</taxon>
        <taxon>Bovinae</taxon>
        <taxon>Bos</taxon>
    </lineage>
</organism>
<dbReference type="GO" id="GO:0019814">
    <property type="term" value="C:immunoglobulin complex"/>
    <property type="evidence" value="ECO:0000318"/>
    <property type="project" value="GO_Central"/>
</dbReference>
<evidence type="ECO:0000256" key="2">
    <source>
        <dbReference type="ARBA" id="ARBA00023157"/>
    </source>
</evidence>
<keyword evidence="7" id="KW-1185">Reference proteome</keyword>
<name>A0A3Q1LWG9_BOVIN</name>
<dbReference type="GlyGen" id="A0A3Q1LWG9">
    <property type="glycosylation" value="1 site"/>
</dbReference>
<dbReference type="Gene3D" id="2.60.40.10">
    <property type="entry name" value="Immunoglobulins"/>
    <property type="match status" value="1"/>
</dbReference>
<dbReference type="SUPFAM" id="SSF48726">
    <property type="entry name" value="Immunoglobulin"/>
    <property type="match status" value="1"/>
</dbReference>
<feature type="domain" description="Ig-like" evidence="5">
    <location>
        <begin position="59"/>
        <end position="169"/>
    </location>
</feature>
<evidence type="ECO:0000259" key="5">
    <source>
        <dbReference type="PROSITE" id="PS50835"/>
    </source>
</evidence>
<dbReference type="InParanoid" id="A0A3Q1LWG9"/>
<dbReference type="InterPro" id="IPR013783">
    <property type="entry name" value="Ig-like_fold"/>
</dbReference>
<dbReference type="PaxDb" id="9913-ENSBTAP00000023005"/>
<keyword evidence="3" id="KW-0393">Immunoglobulin domain</keyword>
<proteinExistence type="predicted"/>
<dbReference type="SMART" id="SM00406">
    <property type="entry name" value="IGv"/>
    <property type="match status" value="1"/>
</dbReference>
<dbReference type="InterPro" id="IPR007110">
    <property type="entry name" value="Ig-like_dom"/>
</dbReference>
<dbReference type="InterPro" id="IPR013106">
    <property type="entry name" value="Ig_V-set"/>
</dbReference>
<evidence type="ECO:0000256" key="1">
    <source>
        <dbReference type="ARBA" id="ARBA00022729"/>
    </source>
</evidence>
<evidence type="ECO:0000256" key="4">
    <source>
        <dbReference type="SAM" id="MobiDB-lite"/>
    </source>
</evidence>
<reference evidence="6" key="3">
    <citation type="submission" date="2025-09" db="UniProtKB">
        <authorList>
            <consortium name="Ensembl"/>
        </authorList>
    </citation>
    <scope>IDENTIFICATION</scope>
    <source>
        <strain evidence="6">Hereford</strain>
    </source>
</reference>
<dbReference type="GeneTree" id="ENSGT00940000161017"/>
<dbReference type="InterPro" id="IPR003599">
    <property type="entry name" value="Ig_sub"/>
</dbReference>
<evidence type="ECO:0000313" key="6">
    <source>
        <dbReference type="Ensembl" id="ENSBTAP00000059769.2"/>
    </source>
</evidence>
<feature type="region of interest" description="Disordered" evidence="4">
    <location>
        <begin position="1"/>
        <end position="20"/>
    </location>
</feature>
<dbReference type="GO" id="GO:0006955">
    <property type="term" value="P:immune response"/>
    <property type="evidence" value="ECO:0000318"/>
    <property type="project" value="GO_Central"/>
</dbReference>